<evidence type="ECO:0000313" key="4">
    <source>
        <dbReference type="EMBL" id="MDH8676861.1"/>
    </source>
</evidence>
<evidence type="ECO:0000313" key="5">
    <source>
        <dbReference type="Proteomes" id="UP001158045"/>
    </source>
</evidence>
<evidence type="ECO:0000256" key="2">
    <source>
        <dbReference type="ARBA" id="ARBA00023315"/>
    </source>
</evidence>
<keyword evidence="5" id="KW-1185">Reference proteome</keyword>
<dbReference type="Proteomes" id="UP001158045">
    <property type="component" value="Unassembled WGS sequence"/>
</dbReference>
<comment type="caution">
    <text evidence="4">The sequence shown here is derived from an EMBL/GenBank/DDBJ whole genome shotgun (WGS) entry which is preliminary data.</text>
</comment>
<dbReference type="Gene3D" id="3.40.630.30">
    <property type="match status" value="1"/>
</dbReference>
<dbReference type="Pfam" id="PF00583">
    <property type="entry name" value="Acetyltransf_1"/>
    <property type="match status" value="1"/>
</dbReference>
<dbReference type="CDD" id="cd04301">
    <property type="entry name" value="NAT_SF"/>
    <property type="match status" value="1"/>
</dbReference>
<organism evidence="4 5">
    <name type="scientific">Fusibacter bizertensis</name>
    <dbReference type="NCBI Taxonomy" id="1488331"/>
    <lineage>
        <taxon>Bacteria</taxon>
        <taxon>Bacillati</taxon>
        <taxon>Bacillota</taxon>
        <taxon>Clostridia</taxon>
        <taxon>Eubacteriales</taxon>
        <taxon>Eubacteriales Family XII. Incertae Sedis</taxon>
        <taxon>Fusibacter</taxon>
    </lineage>
</organism>
<gene>
    <name evidence="4" type="ORF">QE109_01815</name>
</gene>
<dbReference type="InterPro" id="IPR016181">
    <property type="entry name" value="Acyl_CoA_acyltransferase"/>
</dbReference>
<dbReference type="PANTHER" id="PTHR43420">
    <property type="entry name" value="ACETYLTRANSFERASE"/>
    <property type="match status" value="1"/>
</dbReference>
<keyword evidence="1" id="KW-0808">Transferase</keyword>
<dbReference type="PROSITE" id="PS51186">
    <property type="entry name" value="GNAT"/>
    <property type="match status" value="1"/>
</dbReference>
<dbReference type="EMBL" id="JARYZI010000001">
    <property type="protein sequence ID" value="MDH8676861.1"/>
    <property type="molecule type" value="Genomic_DNA"/>
</dbReference>
<keyword evidence="2" id="KW-0012">Acyltransferase</keyword>
<feature type="domain" description="N-acetyltransferase" evidence="3">
    <location>
        <begin position="1"/>
        <end position="157"/>
    </location>
</feature>
<sequence>MNYRIANKTDFAVLANMRWDFKVEGEDTFDLIAKKDDFLKECVDFFNTSDDNALWTHWIAEENDEIISHISVNHIRKVPKPNLFFDEYAYVTNVYTKPEFRGQGVGSKLMDHVIKWGHEKSFEIMIVWPSSKAVNFYKRKGFKSENEIMERVIRPEA</sequence>
<protein>
    <submittedName>
        <fullName evidence="4">GNAT family N-acetyltransferase</fullName>
    </submittedName>
</protein>
<proteinExistence type="predicted"/>
<reference evidence="4 5" key="1">
    <citation type="submission" date="2023-04" db="EMBL/GenBank/DDBJ databases">
        <title>Fusibacter bizertensis strain WBS, isolated from littoral bottom sediments of the Arctic seas - biochemical and genomic analysis.</title>
        <authorList>
            <person name="Brioukhanov A.L."/>
        </authorList>
    </citation>
    <scope>NUCLEOTIDE SEQUENCE [LARGE SCALE GENOMIC DNA]</scope>
    <source>
        <strain evidence="4 5">WBS</strain>
    </source>
</reference>
<evidence type="ECO:0000256" key="1">
    <source>
        <dbReference type="ARBA" id="ARBA00022679"/>
    </source>
</evidence>
<dbReference type="RefSeq" id="WP_281092662.1">
    <property type="nucleotide sequence ID" value="NZ_JARYZI010000001.1"/>
</dbReference>
<dbReference type="SUPFAM" id="SSF55729">
    <property type="entry name" value="Acyl-CoA N-acyltransferases (Nat)"/>
    <property type="match status" value="1"/>
</dbReference>
<name>A0ABT6N8X3_9FIRM</name>
<dbReference type="InterPro" id="IPR000182">
    <property type="entry name" value="GNAT_dom"/>
</dbReference>
<dbReference type="PANTHER" id="PTHR43420:SF47">
    <property type="entry name" value="N-ACETYLTRANSFERASE DOMAIN-CONTAINING PROTEIN"/>
    <property type="match status" value="1"/>
</dbReference>
<dbReference type="InterPro" id="IPR050680">
    <property type="entry name" value="YpeA/RimI_acetyltransf"/>
</dbReference>
<evidence type="ECO:0000259" key="3">
    <source>
        <dbReference type="PROSITE" id="PS51186"/>
    </source>
</evidence>
<accession>A0ABT6N8X3</accession>